<accession>A0A2T4ZCN8</accession>
<dbReference type="GO" id="GO:0046872">
    <property type="term" value="F:metal ion binding"/>
    <property type="evidence" value="ECO:0007669"/>
    <property type="project" value="UniProtKB-KW"/>
</dbReference>
<name>A0A2T4ZCN8_9BACL</name>
<comment type="caution">
    <text evidence="4">The sequence shown here is derived from an EMBL/GenBank/DDBJ whole genome shotgun (WGS) entry which is preliminary data.</text>
</comment>
<feature type="binding site" evidence="3">
    <location>
        <position position="47"/>
    </location>
    <ligand>
        <name>a divalent metal cation</name>
        <dbReference type="ChEBI" id="CHEBI:60240"/>
    </ligand>
</feature>
<evidence type="ECO:0000313" key="5">
    <source>
        <dbReference type="Proteomes" id="UP000241639"/>
    </source>
</evidence>
<dbReference type="InterPro" id="IPR034660">
    <property type="entry name" value="DinB/YfiT-like"/>
</dbReference>
<sequence>MLSTDLLLREFTEEVKTTRRVLQCIPEEKLSWTPHPKSLSLGQLAYHVAVIPGELAMFLSELTREVPSVPFPEATSLSELLSALDRSEATATAQLSAWGEDDLMAEWKMVQGDQTIIAVPRIVMMRSILFNHWYHHRGQILVYLRLLDVPVPAVYGSSADENPF</sequence>
<protein>
    <submittedName>
        <fullName evidence="4">Putative damage-inducible protein DinB</fullName>
    </submittedName>
</protein>
<gene>
    <name evidence="4" type="ORF">C8J48_2283</name>
</gene>
<dbReference type="Proteomes" id="UP000241639">
    <property type="component" value="Unassembled WGS sequence"/>
</dbReference>
<evidence type="ECO:0000256" key="1">
    <source>
        <dbReference type="ARBA" id="ARBA00008635"/>
    </source>
</evidence>
<keyword evidence="5" id="KW-1185">Reference proteome</keyword>
<comment type="similarity">
    <text evidence="1">Belongs to the DinB family.</text>
</comment>
<dbReference type="RefSeq" id="WP_107726802.1">
    <property type="nucleotide sequence ID" value="NZ_PZZP01000001.1"/>
</dbReference>
<dbReference type="InterPro" id="IPR007837">
    <property type="entry name" value="DinB"/>
</dbReference>
<dbReference type="Pfam" id="PF05163">
    <property type="entry name" value="DinB"/>
    <property type="match status" value="1"/>
</dbReference>
<evidence type="ECO:0000256" key="2">
    <source>
        <dbReference type="ARBA" id="ARBA00022723"/>
    </source>
</evidence>
<organism evidence="4 5">
    <name type="scientific">Desmospora activa DSM 45169</name>
    <dbReference type="NCBI Taxonomy" id="1121389"/>
    <lineage>
        <taxon>Bacteria</taxon>
        <taxon>Bacillati</taxon>
        <taxon>Bacillota</taxon>
        <taxon>Bacilli</taxon>
        <taxon>Bacillales</taxon>
        <taxon>Thermoactinomycetaceae</taxon>
        <taxon>Desmospora</taxon>
    </lineage>
</organism>
<reference evidence="4 5" key="1">
    <citation type="submission" date="2018-04" db="EMBL/GenBank/DDBJ databases">
        <title>Genomic Encyclopedia of Archaeal and Bacterial Type Strains, Phase II (KMG-II): from individual species to whole genera.</title>
        <authorList>
            <person name="Goeker M."/>
        </authorList>
    </citation>
    <scope>NUCLEOTIDE SEQUENCE [LARGE SCALE GENOMIC DNA]</scope>
    <source>
        <strain evidence="4 5">DSM 45169</strain>
    </source>
</reference>
<evidence type="ECO:0000256" key="3">
    <source>
        <dbReference type="PIRSR" id="PIRSR607837-1"/>
    </source>
</evidence>
<dbReference type="OrthoDB" id="119432at2"/>
<dbReference type="Gene3D" id="1.20.120.450">
    <property type="entry name" value="dinb family like domain"/>
    <property type="match status" value="1"/>
</dbReference>
<dbReference type="AlphaFoldDB" id="A0A2T4ZCN8"/>
<feature type="binding site" evidence="3">
    <location>
        <position position="136"/>
    </location>
    <ligand>
        <name>a divalent metal cation</name>
        <dbReference type="ChEBI" id="CHEBI:60240"/>
    </ligand>
</feature>
<feature type="binding site" evidence="3">
    <location>
        <position position="132"/>
    </location>
    <ligand>
        <name>a divalent metal cation</name>
        <dbReference type="ChEBI" id="CHEBI:60240"/>
    </ligand>
</feature>
<evidence type="ECO:0000313" key="4">
    <source>
        <dbReference type="EMBL" id="PTM59654.1"/>
    </source>
</evidence>
<dbReference type="EMBL" id="PZZP01000001">
    <property type="protein sequence ID" value="PTM59654.1"/>
    <property type="molecule type" value="Genomic_DNA"/>
</dbReference>
<dbReference type="SUPFAM" id="SSF109854">
    <property type="entry name" value="DinB/YfiT-like putative metalloenzymes"/>
    <property type="match status" value="1"/>
</dbReference>
<proteinExistence type="inferred from homology"/>
<keyword evidence="2 3" id="KW-0479">Metal-binding</keyword>